<feature type="compositionally biased region" description="Basic and acidic residues" evidence="1">
    <location>
        <begin position="8"/>
        <end position="23"/>
    </location>
</feature>
<dbReference type="EMBL" id="UOFO01000115">
    <property type="protein sequence ID" value="VAW87255.1"/>
    <property type="molecule type" value="Genomic_DNA"/>
</dbReference>
<proteinExistence type="predicted"/>
<gene>
    <name evidence="2" type="ORF">MNBD_GAMMA16-359</name>
</gene>
<organism evidence="2">
    <name type="scientific">hydrothermal vent metagenome</name>
    <dbReference type="NCBI Taxonomy" id="652676"/>
    <lineage>
        <taxon>unclassified sequences</taxon>
        <taxon>metagenomes</taxon>
        <taxon>ecological metagenomes</taxon>
    </lineage>
</organism>
<dbReference type="AlphaFoldDB" id="A0A3B0Z1T0"/>
<accession>A0A3B0Z1T0</accession>
<protein>
    <submittedName>
        <fullName evidence="2">Adenylosuccinate synthetase</fullName>
        <ecNumber evidence="2">6.3.4.4</ecNumber>
    </submittedName>
</protein>
<dbReference type="GO" id="GO:0004019">
    <property type="term" value="F:adenylosuccinate synthase activity"/>
    <property type="evidence" value="ECO:0007669"/>
    <property type="project" value="UniProtKB-EC"/>
</dbReference>
<evidence type="ECO:0000256" key="1">
    <source>
        <dbReference type="SAM" id="MobiDB-lite"/>
    </source>
</evidence>
<reference evidence="2" key="1">
    <citation type="submission" date="2018-06" db="EMBL/GenBank/DDBJ databases">
        <authorList>
            <person name="Zhirakovskaya E."/>
        </authorList>
    </citation>
    <scope>NUCLEOTIDE SEQUENCE</scope>
</reference>
<evidence type="ECO:0000313" key="2">
    <source>
        <dbReference type="EMBL" id="VAW87255.1"/>
    </source>
</evidence>
<dbReference type="EC" id="6.3.4.4" evidence="2"/>
<feature type="region of interest" description="Disordered" evidence="1">
    <location>
        <begin position="1"/>
        <end position="23"/>
    </location>
</feature>
<name>A0A3B0Z1T0_9ZZZZ</name>
<keyword evidence="2" id="KW-0436">Ligase</keyword>
<sequence length="23" mass="2683">MDIVSTGPERDETIILRHPYEPN</sequence>